<comment type="caution">
    <text evidence="3">The sequence shown here is derived from an EMBL/GenBank/DDBJ whole genome shotgun (WGS) entry which is preliminary data.</text>
</comment>
<protein>
    <submittedName>
        <fullName evidence="3">Zinc-ribbon domain-containing protein</fullName>
    </submittedName>
</protein>
<evidence type="ECO:0000313" key="3">
    <source>
        <dbReference type="EMBL" id="HGB31132.1"/>
    </source>
</evidence>
<evidence type="ECO:0000256" key="1">
    <source>
        <dbReference type="SAM" id="Phobius"/>
    </source>
</evidence>
<dbReference type="InterPro" id="IPR026870">
    <property type="entry name" value="Zinc_ribbon_dom"/>
</dbReference>
<proteinExistence type="predicted"/>
<evidence type="ECO:0000259" key="2">
    <source>
        <dbReference type="Pfam" id="PF13240"/>
    </source>
</evidence>
<organism evidence="3">
    <name type="scientific">Dictyoglomus turgidum</name>
    <dbReference type="NCBI Taxonomy" id="513050"/>
    <lineage>
        <taxon>Bacteria</taxon>
        <taxon>Pseudomonadati</taxon>
        <taxon>Dictyoglomota</taxon>
        <taxon>Dictyoglomia</taxon>
        <taxon>Dictyoglomales</taxon>
        <taxon>Dictyoglomaceae</taxon>
        <taxon>Dictyoglomus</taxon>
    </lineage>
</organism>
<keyword evidence="1" id="KW-0472">Membrane</keyword>
<accession>A0A7C3WW89</accession>
<feature type="transmembrane region" description="Helical" evidence="1">
    <location>
        <begin position="29"/>
        <end position="46"/>
    </location>
</feature>
<gene>
    <name evidence="3" type="ORF">ENV35_04575</name>
</gene>
<dbReference type="AlphaFoldDB" id="A0A7C3WW89"/>
<name>A0A7C3WW89_9BACT</name>
<keyword evidence="1" id="KW-1133">Transmembrane helix</keyword>
<reference evidence="3" key="1">
    <citation type="journal article" date="2020" name="mSystems">
        <title>Genome- and Community-Level Interaction Insights into Carbon Utilization and Element Cycling Functions of Hydrothermarchaeota in Hydrothermal Sediment.</title>
        <authorList>
            <person name="Zhou Z."/>
            <person name="Liu Y."/>
            <person name="Xu W."/>
            <person name="Pan J."/>
            <person name="Luo Z.H."/>
            <person name="Li M."/>
        </authorList>
    </citation>
    <scope>NUCLEOTIDE SEQUENCE [LARGE SCALE GENOMIC DNA]</scope>
    <source>
        <strain evidence="3">SpSt-751</strain>
    </source>
</reference>
<dbReference type="EMBL" id="DTGA01000104">
    <property type="protein sequence ID" value="HGB31132.1"/>
    <property type="molecule type" value="Genomic_DNA"/>
</dbReference>
<sequence>MTFVIFISLLCSILCYFLARKKERNKIVALFAGFLFGIFAIIYYLIVGKPKKICPYCGMKIPKEAKICPYCHREFDLIQK</sequence>
<keyword evidence="1" id="KW-0812">Transmembrane</keyword>
<feature type="domain" description="Zinc-ribbon" evidence="2">
    <location>
        <begin position="54"/>
        <end position="73"/>
    </location>
</feature>
<dbReference type="Pfam" id="PF13240">
    <property type="entry name" value="Zn_Ribbon_1"/>
    <property type="match status" value="1"/>
</dbReference>